<dbReference type="AlphaFoldDB" id="A0A067Q281"/>
<proteinExistence type="predicted"/>
<name>A0A067Q281_9AGAM</name>
<keyword evidence="2" id="KW-1185">Reference proteome</keyword>
<dbReference type="HOGENOM" id="CLU_141755_0_0_1"/>
<accession>A0A067Q281</accession>
<protein>
    <submittedName>
        <fullName evidence="1">Uncharacterized protein</fullName>
    </submittedName>
</protein>
<sequence length="113" mass="12974">MSLFHAYLKNSVDDATLRYVMTFASREVADEWWRIVSTPPSPYTKTITRISPQFYTHKNDPLLVCDFFCGRYHEATPPFLGRMFFTTLNRSDLGDGLAIIPPIDIADHVSGNW</sequence>
<reference evidence="2" key="1">
    <citation type="journal article" date="2014" name="Proc. Natl. Acad. Sci. U.S.A.">
        <title>Extensive sampling of basidiomycete genomes demonstrates inadequacy of the white-rot/brown-rot paradigm for wood decay fungi.</title>
        <authorList>
            <person name="Riley R."/>
            <person name="Salamov A.A."/>
            <person name="Brown D.W."/>
            <person name="Nagy L.G."/>
            <person name="Floudas D."/>
            <person name="Held B.W."/>
            <person name="Levasseur A."/>
            <person name="Lombard V."/>
            <person name="Morin E."/>
            <person name="Otillar R."/>
            <person name="Lindquist E.A."/>
            <person name="Sun H."/>
            <person name="LaButti K.M."/>
            <person name="Schmutz J."/>
            <person name="Jabbour D."/>
            <person name="Luo H."/>
            <person name="Baker S.E."/>
            <person name="Pisabarro A.G."/>
            <person name="Walton J.D."/>
            <person name="Blanchette R.A."/>
            <person name="Henrissat B."/>
            <person name="Martin F."/>
            <person name="Cullen D."/>
            <person name="Hibbett D.S."/>
            <person name="Grigoriev I.V."/>
        </authorList>
    </citation>
    <scope>NUCLEOTIDE SEQUENCE [LARGE SCALE GENOMIC DNA]</scope>
    <source>
        <strain evidence="2">MUCL 33604</strain>
    </source>
</reference>
<evidence type="ECO:0000313" key="1">
    <source>
        <dbReference type="EMBL" id="KDQ60260.1"/>
    </source>
</evidence>
<gene>
    <name evidence="1" type="ORF">JAAARDRAFT_191661</name>
</gene>
<dbReference type="OrthoDB" id="5364171at2759"/>
<dbReference type="InParanoid" id="A0A067Q281"/>
<organism evidence="1 2">
    <name type="scientific">Jaapia argillacea MUCL 33604</name>
    <dbReference type="NCBI Taxonomy" id="933084"/>
    <lineage>
        <taxon>Eukaryota</taxon>
        <taxon>Fungi</taxon>
        <taxon>Dikarya</taxon>
        <taxon>Basidiomycota</taxon>
        <taxon>Agaricomycotina</taxon>
        <taxon>Agaricomycetes</taxon>
        <taxon>Agaricomycetidae</taxon>
        <taxon>Jaapiales</taxon>
        <taxon>Jaapiaceae</taxon>
        <taxon>Jaapia</taxon>
    </lineage>
</organism>
<evidence type="ECO:0000313" key="2">
    <source>
        <dbReference type="Proteomes" id="UP000027265"/>
    </source>
</evidence>
<dbReference type="EMBL" id="KL197714">
    <property type="protein sequence ID" value="KDQ60260.1"/>
    <property type="molecule type" value="Genomic_DNA"/>
</dbReference>
<dbReference type="Proteomes" id="UP000027265">
    <property type="component" value="Unassembled WGS sequence"/>
</dbReference>